<comment type="caution">
    <text evidence="2">The sequence shown here is derived from an EMBL/GenBank/DDBJ whole genome shotgun (WGS) entry which is preliminary data.</text>
</comment>
<evidence type="ECO:0000313" key="3">
    <source>
        <dbReference type="Proteomes" id="UP000292382"/>
    </source>
</evidence>
<evidence type="ECO:0000313" key="2">
    <source>
        <dbReference type="EMBL" id="RYQ35352.1"/>
    </source>
</evidence>
<reference evidence="2 3" key="1">
    <citation type="submission" date="2018-12" db="EMBL/GenBank/DDBJ databases">
        <title>Unveiling genomic diversity among members of the Bifidobacterium pseudolongum species, a widely distributed gut commensal of the animal kingdom.</title>
        <authorList>
            <person name="Lugli G.A."/>
            <person name="Duranti S."/>
            <person name="Albert K."/>
            <person name="Mancabelli L."/>
            <person name="Napoli S."/>
            <person name="Viappiani A."/>
            <person name="Anzalone R."/>
            <person name="Longhi G."/>
            <person name="Milani C."/>
            <person name="Turroni F."/>
            <person name="Alessandri G."/>
            <person name="Sela D.A."/>
            <person name="Van Sinderen D."/>
            <person name="Ventura M."/>
        </authorList>
    </citation>
    <scope>NUCLEOTIDE SEQUENCE [LARGE SCALE GENOMIC DNA]</scope>
    <source>
        <strain evidence="2 3">2003B</strain>
    </source>
</reference>
<accession>A0A4Q5APR2</accession>
<name>A0A4Q5APR2_9BIFI</name>
<organism evidence="2 3">
    <name type="scientific">Bifidobacterium pseudolongum subsp. globosum</name>
    <dbReference type="NCBI Taxonomy" id="1690"/>
    <lineage>
        <taxon>Bacteria</taxon>
        <taxon>Bacillati</taxon>
        <taxon>Actinomycetota</taxon>
        <taxon>Actinomycetes</taxon>
        <taxon>Bifidobacteriales</taxon>
        <taxon>Bifidobacteriaceae</taxon>
        <taxon>Bifidobacterium</taxon>
    </lineage>
</organism>
<sequence length="187" mass="19321">MASTPVLAALGVIFCCAPTGICDECSGGMTPSSASSSEACVSTAVASRESSCKSTPDCGSSSCSASDLDSRPESAKSSDTDLLSNAPPASTLVSVLVSDCASSIITSSDCAGISDGVCASVEMHVSCCVPLSIQLSIQSSDECVIYLPVQHLSKPTALNMPRPTKHKLQHIIFRRVTIQTHRLHTIL</sequence>
<gene>
    <name evidence="2" type="ORF">PG2003B_1559</name>
</gene>
<feature type="compositionally biased region" description="Basic and acidic residues" evidence="1">
    <location>
        <begin position="68"/>
        <end position="79"/>
    </location>
</feature>
<feature type="region of interest" description="Disordered" evidence="1">
    <location>
        <begin position="50"/>
        <end position="83"/>
    </location>
</feature>
<dbReference type="Proteomes" id="UP000292382">
    <property type="component" value="Unassembled WGS sequence"/>
</dbReference>
<dbReference type="EMBL" id="RYUW01000020">
    <property type="protein sequence ID" value="RYQ35352.1"/>
    <property type="molecule type" value="Genomic_DNA"/>
</dbReference>
<dbReference type="AlphaFoldDB" id="A0A4Q5APR2"/>
<feature type="compositionally biased region" description="Low complexity" evidence="1">
    <location>
        <begin position="54"/>
        <end position="67"/>
    </location>
</feature>
<proteinExistence type="predicted"/>
<evidence type="ECO:0000256" key="1">
    <source>
        <dbReference type="SAM" id="MobiDB-lite"/>
    </source>
</evidence>
<protein>
    <submittedName>
        <fullName evidence="2">Uncharacterized protein</fullName>
    </submittedName>
</protein>